<proteinExistence type="predicted"/>
<gene>
    <name evidence="1" type="ORF">G436_3542</name>
</gene>
<reference evidence="1 2" key="1">
    <citation type="journal article" date="2015" name="Genome Announc.">
        <title>Whole-Genome Sequence of Leptospira interrogans Serovar Hardjo Subtype Hardjoprajitno Strain Norma, Isolated from Cattle in a Leptospirosis Outbreak in Brazil.</title>
        <authorList>
            <person name="Cosate M.R."/>
            <person name="Soares S.C."/>
            <person name="Mendes T.A."/>
            <person name="Raittz R.T."/>
            <person name="Moreira E.C."/>
            <person name="Leite R."/>
            <person name="Fernandes G.R."/>
            <person name="Haddad J.P."/>
            <person name="Ortega J.M."/>
        </authorList>
    </citation>
    <scope>NUCLEOTIDE SEQUENCE [LARGE SCALE GENOMIC DNA]</scope>
    <source>
        <strain evidence="1 2">Norma</strain>
    </source>
</reference>
<protein>
    <submittedName>
        <fullName evidence="1">Uncharacterized protein</fullName>
    </submittedName>
</protein>
<dbReference type="PATRIC" id="fig|1279460.3.peg.3602"/>
<sequence>MNSPFVSISWKRLIEVVLLIWTMEFFNNSSSKVKYWDSFI</sequence>
<dbReference type="EMBL" id="CP012603">
    <property type="protein sequence ID" value="ALE40691.1"/>
    <property type="molecule type" value="Genomic_DNA"/>
</dbReference>
<name>A0A0M3TME4_LEPIR</name>
<evidence type="ECO:0000313" key="1">
    <source>
        <dbReference type="EMBL" id="ALE40691.1"/>
    </source>
</evidence>
<dbReference type="AlphaFoldDB" id="A0A0M3TME4"/>
<dbReference type="Proteomes" id="UP000056502">
    <property type="component" value="Chromosome I"/>
</dbReference>
<organism evidence="1">
    <name type="scientific">Leptospira interrogans serovar Hardjo str. Norma</name>
    <dbReference type="NCBI Taxonomy" id="1279460"/>
    <lineage>
        <taxon>Bacteria</taxon>
        <taxon>Pseudomonadati</taxon>
        <taxon>Spirochaetota</taxon>
        <taxon>Spirochaetia</taxon>
        <taxon>Leptospirales</taxon>
        <taxon>Leptospiraceae</taxon>
        <taxon>Leptospira</taxon>
    </lineage>
</organism>
<accession>A0A0M3TME4</accession>
<evidence type="ECO:0000313" key="2">
    <source>
        <dbReference type="Proteomes" id="UP000056502"/>
    </source>
</evidence>